<dbReference type="NCBIfam" id="TIGR02218">
    <property type="entry name" value="phg_TIGR02218"/>
    <property type="match status" value="1"/>
</dbReference>
<gene>
    <name evidence="2" type="ORF">B1812_14940</name>
</gene>
<dbReference type="InterPro" id="IPR011928">
    <property type="entry name" value="Phage_phiJL001_Gp84"/>
</dbReference>
<evidence type="ECO:0000313" key="3">
    <source>
        <dbReference type="Proteomes" id="UP000193978"/>
    </source>
</evidence>
<dbReference type="STRING" id="655015.B1812_14940"/>
<sequence>MKTASPALVSFLAAARAQRDLTISFADCFSFTQANGLALTYTNADVPVLYGGKLFRADGPLVSGLKYRATIGLNVDRQEISIAARPGDLTSGASFLVSLRDGAFDGARVRRDRVFFSDFIGGTLVGGVTLFYGRISTIDEVGRTRAKITVANELVLLDVDMPRNIFGATCQNTLYDSICGLPAGAFSTQASVGAGSTASRIFCASALAAHAQGRLLFSSGTNAGVAATVKLVATGVSLTLAYPLPFAPASGDAFTVYFGCDHTQGTCQSRFNNIANFRGFPFVPPPQMAV</sequence>
<evidence type="ECO:0000259" key="1">
    <source>
        <dbReference type="Pfam" id="PF09356"/>
    </source>
</evidence>
<accession>A0A1W6MX70</accession>
<proteinExistence type="predicted"/>
<name>A0A1W6MX70_9HYPH</name>
<keyword evidence="3" id="KW-1185">Reference proteome</keyword>
<dbReference type="Pfam" id="PF09931">
    <property type="entry name" value="Phage_phiJL001_Gp84_N"/>
    <property type="match status" value="1"/>
</dbReference>
<protein>
    <recommendedName>
        <fullName evidence="1">Bacteriophage phiJL001 Gp84 C-terminal domain-containing protein</fullName>
    </recommendedName>
</protein>
<feature type="domain" description="Bacteriophage phiJL001 Gp84 C-terminal" evidence="1">
    <location>
        <begin position="210"/>
        <end position="284"/>
    </location>
</feature>
<evidence type="ECO:0000313" key="2">
    <source>
        <dbReference type="EMBL" id="ARN82165.1"/>
    </source>
</evidence>
<dbReference type="InterPro" id="IPR018964">
    <property type="entry name" value="Phage_phiJL001_Gp84_C"/>
</dbReference>
<dbReference type="OrthoDB" id="1633386at2"/>
<dbReference type="AlphaFoldDB" id="A0A1W6MX70"/>
<dbReference type="EMBL" id="CP019948">
    <property type="protein sequence ID" value="ARN82165.1"/>
    <property type="molecule type" value="Genomic_DNA"/>
</dbReference>
<dbReference type="Proteomes" id="UP000193978">
    <property type="component" value="Chromosome"/>
</dbReference>
<organism evidence="2 3">
    <name type="scientific">Methylocystis bryophila</name>
    <dbReference type="NCBI Taxonomy" id="655015"/>
    <lineage>
        <taxon>Bacteria</taxon>
        <taxon>Pseudomonadati</taxon>
        <taxon>Pseudomonadota</taxon>
        <taxon>Alphaproteobacteria</taxon>
        <taxon>Hyphomicrobiales</taxon>
        <taxon>Methylocystaceae</taxon>
        <taxon>Methylocystis</taxon>
    </lineage>
</organism>
<dbReference type="RefSeq" id="WP_085772287.1">
    <property type="nucleotide sequence ID" value="NZ_AP027149.1"/>
</dbReference>
<dbReference type="Pfam" id="PF09356">
    <property type="entry name" value="Phage_BR0599"/>
    <property type="match status" value="1"/>
</dbReference>
<reference evidence="2 3" key="1">
    <citation type="submission" date="2017-02" db="EMBL/GenBank/DDBJ databases">
        <authorList>
            <person name="Peterson S.W."/>
        </authorList>
    </citation>
    <scope>NUCLEOTIDE SEQUENCE [LARGE SCALE GENOMIC DNA]</scope>
    <source>
        <strain evidence="2 3">S285</strain>
    </source>
</reference>
<dbReference type="KEGG" id="mbry:B1812_14940"/>